<dbReference type="GO" id="GO:0005886">
    <property type="term" value="C:plasma membrane"/>
    <property type="evidence" value="ECO:0007669"/>
    <property type="project" value="TreeGrafter"/>
</dbReference>
<evidence type="ECO:0000256" key="5">
    <source>
        <dbReference type="SAM" id="MobiDB-lite"/>
    </source>
</evidence>
<keyword evidence="4 6" id="KW-0472">Membrane</keyword>
<gene>
    <name evidence="7" type="ORF">EJ08DRAFT_733823</name>
</gene>
<feature type="transmembrane region" description="Helical" evidence="6">
    <location>
        <begin position="239"/>
        <end position="257"/>
    </location>
</feature>
<feature type="transmembrane region" description="Helical" evidence="6">
    <location>
        <begin position="277"/>
        <end position="299"/>
    </location>
</feature>
<dbReference type="Pfam" id="PF04479">
    <property type="entry name" value="RTA1"/>
    <property type="match status" value="1"/>
</dbReference>
<dbReference type="PANTHER" id="PTHR31465:SF7">
    <property type="entry name" value="SPHINGOID LONG-CHAIN BASE TRANSPORTER RSB1"/>
    <property type="match status" value="1"/>
</dbReference>
<evidence type="ECO:0000256" key="3">
    <source>
        <dbReference type="ARBA" id="ARBA00022989"/>
    </source>
</evidence>
<evidence type="ECO:0000256" key="1">
    <source>
        <dbReference type="ARBA" id="ARBA00004141"/>
    </source>
</evidence>
<dbReference type="EMBL" id="MU007036">
    <property type="protein sequence ID" value="KAF2430805.1"/>
    <property type="molecule type" value="Genomic_DNA"/>
</dbReference>
<accession>A0A9P4TYM1</accession>
<evidence type="ECO:0000313" key="7">
    <source>
        <dbReference type="EMBL" id="KAF2430805.1"/>
    </source>
</evidence>
<protein>
    <submittedName>
        <fullName evidence="7">RTA1 like protein family</fullName>
    </submittedName>
</protein>
<feature type="transmembrane region" description="Helical" evidence="6">
    <location>
        <begin position="106"/>
        <end position="126"/>
    </location>
</feature>
<evidence type="ECO:0000256" key="4">
    <source>
        <dbReference type="ARBA" id="ARBA00023136"/>
    </source>
</evidence>
<dbReference type="GO" id="GO:0000324">
    <property type="term" value="C:fungal-type vacuole"/>
    <property type="evidence" value="ECO:0007669"/>
    <property type="project" value="TreeGrafter"/>
</dbReference>
<comment type="subcellular location">
    <subcellularLocation>
        <location evidence="1">Membrane</location>
        <topology evidence="1">Multi-pass membrane protein</topology>
    </subcellularLocation>
</comment>
<evidence type="ECO:0000256" key="2">
    <source>
        <dbReference type="ARBA" id="ARBA00022692"/>
    </source>
</evidence>
<dbReference type="OrthoDB" id="1844152at2759"/>
<feature type="transmembrane region" description="Helical" evidence="6">
    <location>
        <begin position="185"/>
        <end position="209"/>
    </location>
</feature>
<sequence>MSFSNATAPLECFSENFNTRKACRQACTFETCGLRLSYWAYLPSIAANGLFTGLFSLSLALFLIQAIYSRRFVAFSVSMLCGSVLEVLGYVGRVMSYHNPFGETGFLLQIICLTIAPAFYAAGIYFCLSRIVETFGAENSRLRPILYPRIFITCDFLSLVLQAMGGGMASAASHADKDPTTGNNIMIAGLAIQVATLTIFIALSADFAYSTIKRIKAMGKEQALDSEHAQLRSSFKFKGFIIALTFATLCIFTRSIYRVAELSEGWNGHLISTQRYFIGLEGAIVAAGILSLNAFHPGICFQEGYKEKKTWFARKSKASVSETSQEEAAQTGREMEKDS</sequence>
<dbReference type="PANTHER" id="PTHR31465">
    <property type="entry name" value="PROTEIN RTA1-RELATED"/>
    <property type="match status" value="1"/>
</dbReference>
<feature type="transmembrane region" description="Helical" evidence="6">
    <location>
        <begin position="71"/>
        <end position="91"/>
    </location>
</feature>
<keyword evidence="8" id="KW-1185">Reference proteome</keyword>
<dbReference type="AlphaFoldDB" id="A0A9P4TYM1"/>
<keyword evidence="2 6" id="KW-0812">Transmembrane</keyword>
<feature type="transmembrane region" description="Helical" evidence="6">
    <location>
        <begin position="38"/>
        <end position="64"/>
    </location>
</feature>
<keyword evidence="3 6" id="KW-1133">Transmembrane helix</keyword>
<dbReference type="InterPro" id="IPR007568">
    <property type="entry name" value="RTA1"/>
</dbReference>
<proteinExistence type="predicted"/>
<reference evidence="7" key="1">
    <citation type="journal article" date="2020" name="Stud. Mycol.">
        <title>101 Dothideomycetes genomes: a test case for predicting lifestyles and emergence of pathogens.</title>
        <authorList>
            <person name="Haridas S."/>
            <person name="Albert R."/>
            <person name="Binder M."/>
            <person name="Bloem J."/>
            <person name="Labutti K."/>
            <person name="Salamov A."/>
            <person name="Andreopoulos B."/>
            <person name="Baker S."/>
            <person name="Barry K."/>
            <person name="Bills G."/>
            <person name="Bluhm B."/>
            <person name="Cannon C."/>
            <person name="Castanera R."/>
            <person name="Culley D."/>
            <person name="Daum C."/>
            <person name="Ezra D."/>
            <person name="Gonzalez J."/>
            <person name="Henrissat B."/>
            <person name="Kuo A."/>
            <person name="Liang C."/>
            <person name="Lipzen A."/>
            <person name="Lutzoni F."/>
            <person name="Magnuson J."/>
            <person name="Mondo S."/>
            <person name="Nolan M."/>
            <person name="Ohm R."/>
            <person name="Pangilinan J."/>
            <person name="Park H.-J."/>
            <person name="Ramirez L."/>
            <person name="Alfaro M."/>
            <person name="Sun H."/>
            <person name="Tritt A."/>
            <person name="Yoshinaga Y."/>
            <person name="Zwiers L.-H."/>
            <person name="Turgeon B."/>
            <person name="Goodwin S."/>
            <person name="Spatafora J."/>
            <person name="Crous P."/>
            <person name="Grigoriev I."/>
        </authorList>
    </citation>
    <scope>NUCLEOTIDE SEQUENCE</scope>
    <source>
        <strain evidence="7">CBS 130266</strain>
    </source>
</reference>
<feature type="compositionally biased region" description="Polar residues" evidence="5">
    <location>
        <begin position="318"/>
        <end position="328"/>
    </location>
</feature>
<evidence type="ECO:0000256" key="6">
    <source>
        <dbReference type="SAM" id="Phobius"/>
    </source>
</evidence>
<feature type="transmembrane region" description="Helical" evidence="6">
    <location>
        <begin position="146"/>
        <end position="165"/>
    </location>
</feature>
<organism evidence="7 8">
    <name type="scientific">Tothia fuscella</name>
    <dbReference type="NCBI Taxonomy" id="1048955"/>
    <lineage>
        <taxon>Eukaryota</taxon>
        <taxon>Fungi</taxon>
        <taxon>Dikarya</taxon>
        <taxon>Ascomycota</taxon>
        <taxon>Pezizomycotina</taxon>
        <taxon>Dothideomycetes</taxon>
        <taxon>Pleosporomycetidae</taxon>
        <taxon>Venturiales</taxon>
        <taxon>Cylindrosympodiaceae</taxon>
        <taxon>Tothia</taxon>
    </lineage>
</organism>
<dbReference type="Proteomes" id="UP000800235">
    <property type="component" value="Unassembled WGS sequence"/>
</dbReference>
<evidence type="ECO:0000313" key="8">
    <source>
        <dbReference type="Proteomes" id="UP000800235"/>
    </source>
</evidence>
<feature type="region of interest" description="Disordered" evidence="5">
    <location>
        <begin position="316"/>
        <end position="339"/>
    </location>
</feature>
<comment type="caution">
    <text evidence="7">The sequence shown here is derived from an EMBL/GenBank/DDBJ whole genome shotgun (WGS) entry which is preliminary data.</text>
</comment>
<name>A0A9P4TYM1_9PEZI</name>